<dbReference type="InterPro" id="IPR040976">
    <property type="entry name" value="Pkinase_fungal"/>
</dbReference>
<gene>
    <name evidence="3" type="ORF">EV420DRAFT_1639099</name>
</gene>
<sequence>MFDNSRNLINNRNSNGTVYWQEFKPREHYIKGTDSLTSDGNGKDPQGNEQENTTEHRDTDGIVSPFKSTTSKKRYRSEDDTSRLRSKNSVALSTREGVATGNEAMNEENESKARRAMRFQCGRYFLEMLPSDGLRTHCTGALVAIGRVQTPDYDPCLCKPAATFEGDAESKQSSVTDALSTMLVGLGQFTFNQRRMQEEFCDDKALTDDPRIYLDDRYGHPKDKKSSDRTAILVGLKLKLQDDIKVEVTLGRIISRAPGIIGRNTCVIEATSEHEGWKGKELIVKISWPTIDRESEAYLVQKARNKARTMTHGKKPDWALDHLPDILLSQDFDYDADSTQVKFMAFFENALLVRERKVEYEKRVCRVMVQEKLYPLEELKTVKGPGNIMWRRNAKGDLCGVLNDFDLSTLRDTTGPSSLQRTGTLPYMAYELLINDENGNPPQHLYRHDVESIFYVILLLCVRYEVVITQESSTPAIVERRKVRSQFDAWYNDSHDTLMDKKNAFFTPRSSFSPLVNSGFADFQPWADQIHKRFIVGFSALNHYMIFQPCERATGPFDEETLQDWVSYSVIAEICSQFAGSALVVHNDQLEEVANNA</sequence>
<dbReference type="SUPFAM" id="SSF56112">
    <property type="entry name" value="Protein kinase-like (PK-like)"/>
    <property type="match status" value="1"/>
</dbReference>
<dbReference type="Pfam" id="PF17667">
    <property type="entry name" value="Pkinase_fungal"/>
    <property type="match status" value="2"/>
</dbReference>
<dbReference type="AlphaFoldDB" id="A0AA39NCE2"/>
<dbReference type="Proteomes" id="UP001175211">
    <property type="component" value="Unassembled WGS sequence"/>
</dbReference>
<comment type="caution">
    <text evidence="3">The sequence shown here is derived from an EMBL/GenBank/DDBJ whole genome shotgun (WGS) entry which is preliminary data.</text>
</comment>
<protein>
    <recommendedName>
        <fullName evidence="2">Fungal-type protein kinase domain-containing protein</fullName>
    </recommendedName>
</protein>
<dbReference type="GeneID" id="85360468"/>
<keyword evidence="4" id="KW-1185">Reference proteome</keyword>
<evidence type="ECO:0000313" key="4">
    <source>
        <dbReference type="Proteomes" id="UP001175211"/>
    </source>
</evidence>
<dbReference type="InterPro" id="IPR011009">
    <property type="entry name" value="Kinase-like_dom_sf"/>
</dbReference>
<feature type="domain" description="Fungal-type protein kinase" evidence="2">
    <location>
        <begin position="386"/>
        <end position="461"/>
    </location>
</feature>
<name>A0AA39NCE2_ARMTA</name>
<dbReference type="PANTHER" id="PTHR38248">
    <property type="entry name" value="FUNK1 6"/>
    <property type="match status" value="1"/>
</dbReference>
<dbReference type="EMBL" id="JAUEPS010000008">
    <property type="protein sequence ID" value="KAK0463011.1"/>
    <property type="molecule type" value="Genomic_DNA"/>
</dbReference>
<evidence type="ECO:0000259" key="2">
    <source>
        <dbReference type="Pfam" id="PF17667"/>
    </source>
</evidence>
<proteinExistence type="predicted"/>
<organism evidence="3 4">
    <name type="scientific">Armillaria tabescens</name>
    <name type="common">Ringless honey mushroom</name>
    <name type="synonym">Agaricus tabescens</name>
    <dbReference type="NCBI Taxonomy" id="1929756"/>
    <lineage>
        <taxon>Eukaryota</taxon>
        <taxon>Fungi</taxon>
        <taxon>Dikarya</taxon>
        <taxon>Basidiomycota</taxon>
        <taxon>Agaricomycotina</taxon>
        <taxon>Agaricomycetes</taxon>
        <taxon>Agaricomycetidae</taxon>
        <taxon>Agaricales</taxon>
        <taxon>Marasmiineae</taxon>
        <taxon>Physalacriaceae</taxon>
        <taxon>Desarmillaria</taxon>
    </lineage>
</organism>
<dbReference type="PANTHER" id="PTHR38248:SF2">
    <property type="entry name" value="FUNK1 11"/>
    <property type="match status" value="1"/>
</dbReference>
<reference evidence="3" key="1">
    <citation type="submission" date="2023-06" db="EMBL/GenBank/DDBJ databases">
        <authorList>
            <consortium name="Lawrence Berkeley National Laboratory"/>
            <person name="Ahrendt S."/>
            <person name="Sahu N."/>
            <person name="Indic B."/>
            <person name="Wong-Bajracharya J."/>
            <person name="Merenyi Z."/>
            <person name="Ke H.-M."/>
            <person name="Monk M."/>
            <person name="Kocsube S."/>
            <person name="Drula E."/>
            <person name="Lipzen A."/>
            <person name="Balint B."/>
            <person name="Henrissat B."/>
            <person name="Andreopoulos B."/>
            <person name="Martin F.M."/>
            <person name="Harder C.B."/>
            <person name="Rigling D."/>
            <person name="Ford K.L."/>
            <person name="Foster G.D."/>
            <person name="Pangilinan J."/>
            <person name="Papanicolaou A."/>
            <person name="Barry K."/>
            <person name="LaButti K."/>
            <person name="Viragh M."/>
            <person name="Koriabine M."/>
            <person name="Yan M."/>
            <person name="Riley R."/>
            <person name="Champramary S."/>
            <person name="Plett K.L."/>
            <person name="Tsai I.J."/>
            <person name="Slot J."/>
            <person name="Sipos G."/>
            <person name="Plett J."/>
            <person name="Nagy L.G."/>
            <person name="Grigoriev I.V."/>
        </authorList>
    </citation>
    <scope>NUCLEOTIDE SEQUENCE</scope>
    <source>
        <strain evidence="3">CCBAS 213</strain>
    </source>
</reference>
<evidence type="ECO:0000256" key="1">
    <source>
        <dbReference type="SAM" id="MobiDB-lite"/>
    </source>
</evidence>
<accession>A0AA39NCE2</accession>
<dbReference type="RefSeq" id="XP_060334477.1">
    <property type="nucleotide sequence ID" value="XM_060476920.1"/>
</dbReference>
<feature type="domain" description="Fungal-type protein kinase" evidence="2">
    <location>
        <begin position="205"/>
        <end position="306"/>
    </location>
</feature>
<dbReference type="Gene3D" id="1.10.510.10">
    <property type="entry name" value="Transferase(Phosphotransferase) domain 1"/>
    <property type="match status" value="1"/>
</dbReference>
<evidence type="ECO:0000313" key="3">
    <source>
        <dbReference type="EMBL" id="KAK0463011.1"/>
    </source>
</evidence>
<feature type="region of interest" description="Disordered" evidence="1">
    <location>
        <begin position="31"/>
        <end position="111"/>
    </location>
</feature>